<evidence type="ECO:0000256" key="6">
    <source>
        <dbReference type="SAM" id="Phobius"/>
    </source>
</evidence>
<feature type="transmembrane region" description="Helical" evidence="6">
    <location>
        <begin position="152"/>
        <end position="175"/>
    </location>
</feature>
<dbReference type="Ensembl" id="ENSLAFT00000023129.2">
    <property type="protein sequence ID" value="ENSLAFP00000016836.2"/>
    <property type="gene ID" value="ENSLAFG00000022228.2"/>
</dbReference>
<proteinExistence type="inferred from homology"/>
<dbReference type="STRING" id="9785.ENSLAFP00000016836"/>
<comment type="subcellular location">
    <subcellularLocation>
        <location evidence="1">Membrane</location>
        <topology evidence="1">Multi-pass membrane protein</topology>
    </subcellularLocation>
</comment>
<feature type="transmembrane region" description="Helical" evidence="6">
    <location>
        <begin position="35"/>
        <end position="58"/>
    </location>
</feature>
<protein>
    <submittedName>
        <fullName evidence="7">Uncharacterized protein</fullName>
    </submittedName>
</protein>
<dbReference type="AlphaFoldDB" id="G5E7B8"/>
<evidence type="ECO:0000256" key="5">
    <source>
        <dbReference type="ARBA" id="ARBA00023136"/>
    </source>
</evidence>
<dbReference type="HOGENOM" id="CLU_091032_3_1_1"/>
<dbReference type="InterPro" id="IPR007237">
    <property type="entry name" value="CD20-like"/>
</dbReference>
<evidence type="ECO:0000256" key="4">
    <source>
        <dbReference type="ARBA" id="ARBA00022989"/>
    </source>
</evidence>
<dbReference type="PANTHER" id="PTHR23320:SF128">
    <property type="entry name" value="MEMBRANE-SPANNING 4-DOMAINS SUBFAMILY A MEMBER 4A"/>
    <property type="match status" value="1"/>
</dbReference>
<dbReference type="InParanoid" id="G5E7B8"/>
<reference evidence="7" key="3">
    <citation type="submission" date="2025-09" db="UniProtKB">
        <authorList>
            <consortium name="Ensembl"/>
        </authorList>
    </citation>
    <scope>IDENTIFICATION</scope>
    <source>
        <strain evidence="7">Isolate ISIS603380</strain>
    </source>
</reference>
<keyword evidence="5 6" id="KW-0472">Membrane</keyword>
<keyword evidence="3 6" id="KW-0812">Transmembrane</keyword>
<evidence type="ECO:0000313" key="8">
    <source>
        <dbReference type="Proteomes" id="UP000007646"/>
    </source>
</evidence>
<comment type="similarity">
    <text evidence="2">Belongs to the MS4A family.</text>
</comment>
<reference evidence="7" key="2">
    <citation type="submission" date="2025-08" db="UniProtKB">
        <authorList>
            <consortium name="Ensembl"/>
        </authorList>
    </citation>
    <scope>IDENTIFICATION</scope>
    <source>
        <strain evidence="7">Isolate ISIS603380</strain>
    </source>
</reference>
<evidence type="ECO:0000256" key="3">
    <source>
        <dbReference type="ARBA" id="ARBA00022692"/>
    </source>
</evidence>
<evidence type="ECO:0000313" key="7">
    <source>
        <dbReference type="Ensembl" id="ENSLAFP00000016836.2"/>
    </source>
</evidence>
<keyword evidence="4 6" id="KW-1133">Transmembrane helix</keyword>
<evidence type="ECO:0000256" key="1">
    <source>
        <dbReference type="ARBA" id="ARBA00004141"/>
    </source>
</evidence>
<organism evidence="7 8">
    <name type="scientific">Loxodonta africana</name>
    <name type="common">African elephant</name>
    <dbReference type="NCBI Taxonomy" id="9785"/>
    <lineage>
        <taxon>Eukaryota</taxon>
        <taxon>Metazoa</taxon>
        <taxon>Chordata</taxon>
        <taxon>Craniata</taxon>
        <taxon>Vertebrata</taxon>
        <taxon>Euteleostomi</taxon>
        <taxon>Mammalia</taxon>
        <taxon>Eutheria</taxon>
        <taxon>Afrotheria</taxon>
        <taxon>Proboscidea</taxon>
        <taxon>Elephantidae</taxon>
        <taxon>Loxodonta</taxon>
    </lineage>
</organism>
<dbReference type="InterPro" id="IPR030417">
    <property type="entry name" value="MS4A"/>
</dbReference>
<dbReference type="GeneTree" id="ENSGT00940000155376"/>
<feature type="transmembrane region" description="Helical" evidence="6">
    <location>
        <begin position="103"/>
        <end position="124"/>
    </location>
</feature>
<dbReference type="OMA" id="ILECCIA"/>
<keyword evidence="8" id="KW-1185">Reference proteome</keyword>
<dbReference type="GO" id="GO:0005886">
    <property type="term" value="C:plasma membrane"/>
    <property type="evidence" value="ECO:0007669"/>
    <property type="project" value="TreeGrafter"/>
</dbReference>
<dbReference type="GO" id="GO:0005794">
    <property type="term" value="C:Golgi apparatus"/>
    <property type="evidence" value="ECO:0007669"/>
    <property type="project" value="TreeGrafter"/>
</dbReference>
<dbReference type="eggNOG" id="ENOG502S3XD">
    <property type="taxonomic scope" value="Eukaryota"/>
</dbReference>
<feature type="transmembrane region" description="Helical" evidence="6">
    <location>
        <begin position="70"/>
        <end position="91"/>
    </location>
</feature>
<accession>G5E7B8</accession>
<name>G5E7B8_LOXAF</name>
<sequence>MTTPLRSQQTTPGDDSDVSQAGQAEKFLRGVLKDLGVIQILIALIKFSLGIILLYVLLPFYGPEPISVYIGFQMCGSVMFIVSGALSIAAGTRTTKHLDQGSLGLNIISSVMATTGVILSLNIISFDHPPCDYSQAPEICAMNRSMLTGMNGLVFILSVLEFCIAVSLSTSGCILKFGNSGGVSIGLPLKIYDNTSQWRGPQCVGEI</sequence>
<dbReference type="Proteomes" id="UP000007646">
    <property type="component" value="Unassembled WGS sequence"/>
</dbReference>
<evidence type="ECO:0000256" key="2">
    <source>
        <dbReference type="ARBA" id="ARBA00009565"/>
    </source>
</evidence>
<reference evidence="7 8" key="1">
    <citation type="submission" date="2009-06" db="EMBL/GenBank/DDBJ databases">
        <title>The Genome Sequence of Loxodonta africana (African elephant).</title>
        <authorList>
            <person name="Di Palma F."/>
            <person name="Heiman D."/>
            <person name="Young S."/>
            <person name="Johnson J."/>
            <person name="Lander E.S."/>
            <person name="Lindblad-Toh K."/>
        </authorList>
    </citation>
    <scope>NUCLEOTIDE SEQUENCE [LARGE SCALE GENOMIC DNA]</scope>
    <source>
        <strain evidence="7 8">Isolate ISIS603380</strain>
    </source>
</reference>
<dbReference type="PANTHER" id="PTHR23320">
    <property type="entry name" value="MEMBRANE-SPANNING 4-DOMAINS SUBFAMILY A MS4A -RELATED"/>
    <property type="match status" value="1"/>
</dbReference>
<dbReference type="Pfam" id="PF04103">
    <property type="entry name" value="CD20"/>
    <property type="match status" value="1"/>
</dbReference>